<dbReference type="GeneID" id="69017578"/>
<name>A0A8H4FQR5_COLGL</name>
<dbReference type="InterPro" id="IPR036047">
    <property type="entry name" value="F-box-like_dom_sf"/>
</dbReference>
<gene>
    <name evidence="2" type="ORF">GCG54_00010450</name>
</gene>
<dbReference type="AlphaFoldDB" id="A0A8H4FQR5"/>
<dbReference type="EMBL" id="WVTB01000008">
    <property type="protein sequence ID" value="KAF3811113.1"/>
    <property type="molecule type" value="Genomic_DNA"/>
</dbReference>
<sequence>MTSPIIHYLTTADGELPDVLRSECDDTRTTATSETPPMRLPVEILHQVYLYLHPCNFNSARHTCRSWFTASLDRSILVQMLKRGGWWSSVEDILGLGLFSQRKQHLDEIWTMSKWLSRECSLCCQYSTGQPAFVEVGQTLFSDCRDDAPRGSTARFQRKARFIPPAGATSSAPTVYAASTDLRHGVRVVAVFPATHTTEEGLQEVDKQLLVCYNIPPDVFRDISFYGTLEDLDGAVAQWRWWWPKPSILSFVAGHNTVRPIASSHNSLSFPIDVLSQHVDVCSDIIALAVDSGPDMLIWAFSAEGLGRCWALNTGRQPRMTRASTQADGSLREIDCDGDILMSDVDDYA</sequence>
<evidence type="ECO:0000313" key="2">
    <source>
        <dbReference type="EMBL" id="KAF3811113.1"/>
    </source>
</evidence>
<evidence type="ECO:0000313" key="3">
    <source>
        <dbReference type="Proteomes" id="UP000613401"/>
    </source>
</evidence>
<feature type="domain" description="F-box" evidence="1">
    <location>
        <begin position="40"/>
        <end position="80"/>
    </location>
</feature>
<reference evidence="2" key="1">
    <citation type="journal article" date="2020" name="Phytopathology">
        <title>Genome sequence and comparative analysis of Colletotrichum gloeosporioides isolated from Liriodendron leaves.</title>
        <authorList>
            <person name="Fu F.F."/>
            <person name="Hao Z."/>
            <person name="Wang P."/>
            <person name="Lu Y."/>
            <person name="Xue L.J."/>
            <person name="Wei G."/>
            <person name="Tian Y."/>
            <person name="Baishi H."/>
            <person name="Xu H."/>
            <person name="Shi J."/>
            <person name="Cheng T."/>
            <person name="Wang G."/>
            <person name="Yi Y."/>
            <person name="Chen J."/>
        </authorList>
    </citation>
    <scope>NUCLEOTIDE SEQUENCE</scope>
    <source>
        <strain evidence="2">Lc1</strain>
    </source>
</reference>
<dbReference type="CDD" id="cd09917">
    <property type="entry name" value="F-box_SF"/>
    <property type="match status" value="1"/>
</dbReference>
<keyword evidence="3" id="KW-1185">Reference proteome</keyword>
<evidence type="ECO:0000259" key="1">
    <source>
        <dbReference type="SMART" id="SM00256"/>
    </source>
</evidence>
<dbReference type="Proteomes" id="UP000613401">
    <property type="component" value="Unassembled WGS sequence"/>
</dbReference>
<protein>
    <recommendedName>
        <fullName evidence="1">F-box domain-containing protein</fullName>
    </recommendedName>
</protein>
<dbReference type="SUPFAM" id="SSF81383">
    <property type="entry name" value="F-box domain"/>
    <property type="match status" value="1"/>
</dbReference>
<reference evidence="2" key="2">
    <citation type="submission" date="2020-03" db="EMBL/GenBank/DDBJ databases">
        <authorList>
            <person name="Fu F.-F."/>
            <person name="Chen J."/>
        </authorList>
    </citation>
    <scope>NUCLEOTIDE SEQUENCE</scope>
    <source>
        <strain evidence="2">Lc1</strain>
    </source>
</reference>
<organism evidence="2 3">
    <name type="scientific">Colletotrichum gloeosporioides</name>
    <name type="common">Anthracnose fungus</name>
    <name type="synonym">Glomerella cingulata</name>
    <dbReference type="NCBI Taxonomy" id="474922"/>
    <lineage>
        <taxon>Eukaryota</taxon>
        <taxon>Fungi</taxon>
        <taxon>Dikarya</taxon>
        <taxon>Ascomycota</taxon>
        <taxon>Pezizomycotina</taxon>
        <taxon>Sordariomycetes</taxon>
        <taxon>Hypocreomycetidae</taxon>
        <taxon>Glomerellales</taxon>
        <taxon>Glomerellaceae</taxon>
        <taxon>Colletotrichum</taxon>
        <taxon>Colletotrichum gloeosporioides species complex</taxon>
    </lineage>
</organism>
<dbReference type="RefSeq" id="XP_045270272.1">
    <property type="nucleotide sequence ID" value="XM_045410374.1"/>
</dbReference>
<accession>A0A8H4FQR5</accession>
<comment type="caution">
    <text evidence="2">The sequence shown here is derived from an EMBL/GenBank/DDBJ whole genome shotgun (WGS) entry which is preliminary data.</text>
</comment>
<dbReference type="InterPro" id="IPR001810">
    <property type="entry name" value="F-box_dom"/>
</dbReference>
<proteinExistence type="predicted"/>
<dbReference type="Pfam" id="PF12937">
    <property type="entry name" value="F-box-like"/>
    <property type="match status" value="1"/>
</dbReference>
<dbReference type="SMART" id="SM00256">
    <property type="entry name" value="FBOX"/>
    <property type="match status" value="1"/>
</dbReference>